<dbReference type="EMBL" id="BDEC01000100">
    <property type="protein sequence ID" value="GBD69102.1"/>
    <property type="molecule type" value="Genomic_DNA"/>
</dbReference>
<protein>
    <submittedName>
        <fullName evidence="4">Putative glycosyltransferase</fullName>
    </submittedName>
</protein>
<gene>
    <name evidence="4" type="ORF">TEHN7118_1908</name>
</gene>
<dbReference type="Pfam" id="PF00534">
    <property type="entry name" value="Glycos_transf_1"/>
    <property type="match status" value="1"/>
</dbReference>
<dbReference type="GO" id="GO:0016757">
    <property type="term" value="F:glycosyltransferase activity"/>
    <property type="evidence" value="ECO:0007669"/>
    <property type="project" value="UniProtKB-KW"/>
</dbReference>
<evidence type="ECO:0000256" key="1">
    <source>
        <dbReference type="ARBA" id="ARBA00022676"/>
    </source>
</evidence>
<evidence type="ECO:0000313" key="5">
    <source>
        <dbReference type="Proteomes" id="UP000236214"/>
    </source>
</evidence>
<dbReference type="InterPro" id="IPR001296">
    <property type="entry name" value="Glyco_trans_1"/>
</dbReference>
<keyword evidence="1" id="KW-0328">Glycosyltransferase</keyword>
<accession>A0A2H6CVS7</accession>
<dbReference type="Proteomes" id="UP000236214">
    <property type="component" value="Unassembled WGS sequence"/>
</dbReference>
<feature type="domain" description="Glycosyl transferase family 1" evidence="3">
    <location>
        <begin position="313"/>
        <end position="473"/>
    </location>
</feature>
<reference evidence="4 5" key="1">
    <citation type="submission" date="2016-05" db="EMBL/GenBank/DDBJ databases">
        <title>Whole genome sequencing of Tetragenococcus halophilus subsp. halophilus NISL 7118.</title>
        <authorList>
            <person name="Shiwa Y."/>
            <person name="Nishimura I."/>
            <person name="Yoshikawa H."/>
            <person name="Koyama Y."/>
            <person name="Oguma T."/>
        </authorList>
    </citation>
    <scope>NUCLEOTIDE SEQUENCE [LARGE SCALE GENOMIC DNA]</scope>
    <source>
        <strain evidence="4 5">NISL 7118</strain>
    </source>
</reference>
<evidence type="ECO:0000256" key="2">
    <source>
        <dbReference type="ARBA" id="ARBA00022679"/>
    </source>
</evidence>
<dbReference type="PANTHER" id="PTHR12526">
    <property type="entry name" value="GLYCOSYLTRANSFERASE"/>
    <property type="match status" value="1"/>
</dbReference>
<dbReference type="AlphaFoldDB" id="A0A2H6CVS7"/>
<dbReference type="SUPFAM" id="SSF53756">
    <property type="entry name" value="UDP-Glycosyltransferase/glycogen phosphorylase"/>
    <property type="match status" value="1"/>
</dbReference>
<keyword evidence="5" id="KW-1185">Reference proteome</keyword>
<sequence>MNNIYMVFFDLGVNKGGITSAVLNRSRHFYKNGYLADIITFDYKFDYSKVIKELKDSGKMHVETKLFNMFLFFEERSLSNNNKKNGALYDYYDSLINETLCIEQDEKISRYFSKTTGEYLVYKKGNFQTGNYTLDIFENNQRREKVYYKKGILKRIKEYDFKNRLISERFFDEAGNPFLKRNINRETGKVGKIFLFADNKQFENSSQLCSYFLGELIKDDSKNIIICDGPGSFPKIIDAGFKYVKKYAVIHTNHINKRNKEESKETNILKTGDKLDGIVLLTESQKQDISRDYKLDNLFVNGNFIDIPEITNNNMEKNEKIVGMVSRLVENKGFDYLIKVAKIVTNIHPEVSFRVYGEGEYRPRIEELIRENNLEGNFKLMGYTSNPNKAIETFYCVASTSQIEGQGLSIIEAMLHQKPAVVFDVKYGPSDFIRNNKNSILVENKDVDKMAESIIHLIENKTAAKQMGVQAREDIIDKYSPNLIMEQWENILGL</sequence>
<evidence type="ECO:0000313" key="4">
    <source>
        <dbReference type="EMBL" id="GBD69102.1"/>
    </source>
</evidence>
<proteinExistence type="predicted"/>
<dbReference type="Gene3D" id="3.40.50.2000">
    <property type="entry name" value="Glycogen Phosphorylase B"/>
    <property type="match status" value="3"/>
</dbReference>
<keyword evidence="2 4" id="KW-0808">Transferase</keyword>
<name>A0A2H6CVS7_TETHA</name>
<comment type="caution">
    <text evidence="4">The sequence shown here is derived from an EMBL/GenBank/DDBJ whole genome shotgun (WGS) entry which is preliminary data.</text>
</comment>
<evidence type="ECO:0000259" key="3">
    <source>
        <dbReference type="Pfam" id="PF00534"/>
    </source>
</evidence>
<organism evidence="4 5">
    <name type="scientific">Tetragenococcus halophilus subsp. halophilus</name>
    <dbReference type="NCBI Taxonomy" id="1513897"/>
    <lineage>
        <taxon>Bacteria</taxon>
        <taxon>Bacillati</taxon>
        <taxon>Bacillota</taxon>
        <taxon>Bacilli</taxon>
        <taxon>Lactobacillales</taxon>
        <taxon>Enterococcaceae</taxon>
        <taxon>Tetragenococcus</taxon>
    </lineage>
</organism>
<dbReference type="PANTHER" id="PTHR12526:SF629">
    <property type="entry name" value="TEICHURONIC ACID BIOSYNTHESIS GLYCOSYLTRANSFERASE TUAH-RELATED"/>
    <property type="match status" value="1"/>
</dbReference>
<dbReference type="RefSeq" id="WP_103103650.1">
    <property type="nucleotide sequence ID" value="NZ_BDEC01000100.1"/>
</dbReference>